<feature type="compositionally biased region" description="Low complexity" evidence="1">
    <location>
        <begin position="240"/>
        <end position="256"/>
    </location>
</feature>
<feature type="domain" description="TIR" evidence="3">
    <location>
        <begin position="2"/>
        <end position="125"/>
    </location>
</feature>
<dbReference type="EMBL" id="CP001821">
    <property type="protein sequence ID" value="ACZ31667.1"/>
    <property type="molecule type" value="Genomic_DNA"/>
</dbReference>
<dbReference type="RefSeq" id="WP_012879409.1">
    <property type="nucleotide sequence ID" value="NC_013530.1"/>
</dbReference>
<keyword evidence="2" id="KW-0812">Transmembrane</keyword>
<feature type="transmembrane region" description="Helical" evidence="2">
    <location>
        <begin position="289"/>
        <end position="315"/>
    </location>
</feature>
<sequence length="354" mass="38678">MQGPRVFISYSSFDRPSVETMAKSLRNVDIDTWIDQELHGGGTWWSQILDQIEQSDVLVYALSQHSRRSKACRAERVYARALGIPVLIVRLDDVELTRTPEALEQIFDYDPQSVDSFITLLNEVKRLSARPRTPVEPRPERPPVPGAYIHDFVVQLEADELSWTQQTRLLEDIKLSLKKEHDPRTRDDLMDLLRRLSNRPDVVKDVDAAIGDYLAQTVSADPRKPDPIPVVAQPSPSPRPMADAPAPAQPQVNPAQPGTPHPPGTSTLQFAGAAIVAPTPVPASSPASIVAFVLAAVGIFSFGLPAWVGVVAAGIGLGRKERLAKAAMWTSLGVAIIGLIIFIALAASGDYYSY</sequence>
<gene>
    <name evidence="4" type="ordered locus">Xcel_2653</name>
</gene>
<name>D1BX99_XYLCX</name>
<keyword evidence="2" id="KW-1133">Transmembrane helix</keyword>
<evidence type="ECO:0000256" key="2">
    <source>
        <dbReference type="SAM" id="Phobius"/>
    </source>
</evidence>
<dbReference type="Proteomes" id="UP000002255">
    <property type="component" value="Chromosome"/>
</dbReference>
<dbReference type="eggNOG" id="COG3170">
    <property type="taxonomic scope" value="Bacteria"/>
</dbReference>
<dbReference type="PROSITE" id="PS50104">
    <property type="entry name" value="TIR"/>
    <property type="match status" value="1"/>
</dbReference>
<keyword evidence="2" id="KW-0472">Membrane</keyword>
<evidence type="ECO:0000313" key="4">
    <source>
        <dbReference type="EMBL" id="ACZ31667.1"/>
    </source>
</evidence>
<feature type="transmembrane region" description="Helical" evidence="2">
    <location>
        <begin position="327"/>
        <end position="347"/>
    </location>
</feature>
<feature type="region of interest" description="Disordered" evidence="1">
    <location>
        <begin position="217"/>
        <end position="264"/>
    </location>
</feature>
<dbReference type="InterPro" id="IPR035897">
    <property type="entry name" value="Toll_tir_struct_dom_sf"/>
</dbReference>
<dbReference type="HOGENOM" id="CLU_782912_0_0_11"/>
<dbReference type="OrthoDB" id="4737208at2"/>
<evidence type="ECO:0000256" key="1">
    <source>
        <dbReference type="SAM" id="MobiDB-lite"/>
    </source>
</evidence>
<reference evidence="4 5" key="2">
    <citation type="journal article" date="2010" name="Stand. Genomic Sci.">
        <title>Complete genome sequence of Xylanimonas cellulosilytica type strain (XIL07).</title>
        <authorList>
            <person name="Foster B."/>
            <person name="Pukall R."/>
            <person name="Abt B."/>
            <person name="Nolan M."/>
            <person name="Glavina Del Rio T."/>
            <person name="Chen F."/>
            <person name="Lucas S."/>
            <person name="Tice H."/>
            <person name="Pitluck S."/>
            <person name="Cheng J.-F."/>
            <person name="Chertkov O."/>
            <person name="Brettin T."/>
            <person name="Han C."/>
            <person name="Detter J.C."/>
            <person name="Bruce D."/>
            <person name="Goodwin L."/>
            <person name="Ivanova N."/>
            <person name="Mavromatis K."/>
            <person name="Pati A."/>
            <person name="Mikhailova N."/>
            <person name="Chen A."/>
            <person name="Palaniappan K."/>
            <person name="Land M."/>
            <person name="Hauser L."/>
            <person name="Chang Y.-J."/>
            <person name="Jeffries C.D."/>
            <person name="Chain P."/>
            <person name="Rohde M."/>
            <person name="Goeker M."/>
            <person name="Bristow J."/>
            <person name="Eisen J.A."/>
            <person name="Markowitz V."/>
            <person name="Hugenholtz P."/>
            <person name="Kyrpides N.C."/>
            <person name="Klenk H.-P."/>
            <person name="Lapidus A."/>
        </authorList>
    </citation>
    <scope>NUCLEOTIDE SEQUENCE [LARGE SCALE GENOMIC DNA]</scope>
    <source>
        <strain evidence="5">DSM 15894 / CECT 5975 / LMG 20990 / XIL07</strain>
    </source>
</reference>
<dbReference type="GO" id="GO:0007165">
    <property type="term" value="P:signal transduction"/>
    <property type="evidence" value="ECO:0007669"/>
    <property type="project" value="InterPro"/>
</dbReference>
<evidence type="ECO:0000259" key="3">
    <source>
        <dbReference type="PROSITE" id="PS50104"/>
    </source>
</evidence>
<dbReference type="STRING" id="446471.Xcel_2653"/>
<dbReference type="Pfam" id="PF13676">
    <property type="entry name" value="TIR_2"/>
    <property type="match status" value="1"/>
</dbReference>
<dbReference type="InterPro" id="IPR000157">
    <property type="entry name" value="TIR_dom"/>
</dbReference>
<proteinExistence type="predicted"/>
<dbReference type="SMART" id="SM00255">
    <property type="entry name" value="TIR"/>
    <property type="match status" value="1"/>
</dbReference>
<protein>
    <submittedName>
        <fullName evidence="4">TIR protein</fullName>
    </submittedName>
</protein>
<dbReference type="Gene3D" id="3.40.50.10140">
    <property type="entry name" value="Toll/interleukin-1 receptor homology (TIR) domain"/>
    <property type="match status" value="1"/>
</dbReference>
<accession>D1BX99</accession>
<reference evidence="5" key="1">
    <citation type="submission" date="2009-11" db="EMBL/GenBank/DDBJ databases">
        <title>The complete chromosome of Xylanimonas cellulosilytica DSM 15894.</title>
        <authorList>
            <consortium name="US DOE Joint Genome Institute (JGI-PGF)"/>
            <person name="Lucas S."/>
            <person name="Copeland A."/>
            <person name="Lapidus A."/>
            <person name="Glavina del Rio T."/>
            <person name="Dalin E."/>
            <person name="Tice H."/>
            <person name="Bruce D."/>
            <person name="Goodwin L."/>
            <person name="Pitluck S."/>
            <person name="Kyrpides N."/>
            <person name="Mavromatis K."/>
            <person name="Ivanova N."/>
            <person name="Mikhailova N."/>
            <person name="Foster B."/>
            <person name="Clum A."/>
            <person name="Brettin T."/>
            <person name="Detter J.C."/>
            <person name="Han C."/>
            <person name="Larimer F."/>
            <person name="Land M."/>
            <person name="Hauser L."/>
            <person name="Markowitz V."/>
            <person name="Cheng J.F."/>
            <person name="Hugenholtz P."/>
            <person name="Woyke T."/>
            <person name="Wu D."/>
            <person name="Gehrich-Schroeter G."/>
            <person name="Schneider S."/>
            <person name="Pukall S.R."/>
            <person name="Klenk H.P."/>
            <person name="Eisen J.A."/>
        </authorList>
    </citation>
    <scope>NUCLEOTIDE SEQUENCE [LARGE SCALE GENOMIC DNA]</scope>
    <source>
        <strain evidence="5">DSM 15894 / CECT 5975 / LMG 20990 / XIL07</strain>
    </source>
</reference>
<evidence type="ECO:0000313" key="5">
    <source>
        <dbReference type="Proteomes" id="UP000002255"/>
    </source>
</evidence>
<dbReference type="AlphaFoldDB" id="D1BX99"/>
<keyword evidence="5" id="KW-1185">Reference proteome</keyword>
<organism evidence="4 5">
    <name type="scientific">Xylanimonas cellulosilytica (strain DSM 15894 / JCM 12276 / CECT 5975 / KCTC 9989 / LMG 20990 / NBRC 107835 / XIL07)</name>
    <dbReference type="NCBI Taxonomy" id="446471"/>
    <lineage>
        <taxon>Bacteria</taxon>
        <taxon>Bacillati</taxon>
        <taxon>Actinomycetota</taxon>
        <taxon>Actinomycetes</taxon>
        <taxon>Micrococcales</taxon>
        <taxon>Promicromonosporaceae</taxon>
        <taxon>Xylanimonas</taxon>
    </lineage>
</organism>
<dbReference type="KEGG" id="xce:Xcel_2653"/>
<dbReference type="SUPFAM" id="SSF52200">
    <property type="entry name" value="Toll/Interleukin receptor TIR domain"/>
    <property type="match status" value="1"/>
</dbReference>